<organism evidence="2 3">
    <name type="scientific">Nocardioides seonyuensis</name>
    <dbReference type="NCBI Taxonomy" id="2518371"/>
    <lineage>
        <taxon>Bacteria</taxon>
        <taxon>Bacillati</taxon>
        <taxon>Actinomycetota</taxon>
        <taxon>Actinomycetes</taxon>
        <taxon>Propionibacteriales</taxon>
        <taxon>Nocardioidaceae</taxon>
        <taxon>Nocardioides</taxon>
    </lineage>
</organism>
<feature type="region of interest" description="Disordered" evidence="1">
    <location>
        <begin position="141"/>
        <end position="283"/>
    </location>
</feature>
<dbReference type="Pfam" id="PF05045">
    <property type="entry name" value="RgpF"/>
    <property type="match status" value="1"/>
</dbReference>
<dbReference type="Proteomes" id="UP000294853">
    <property type="component" value="Chromosome"/>
</dbReference>
<evidence type="ECO:0000313" key="3">
    <source>
        <dbReference type="Proteomes" id="UP000294853"/>
    </source>
</evidence>
<reference evidence="2 3" key="1">
    <citation type="submission" date="2019-03" db="EMBL/GenBank/DDBJ databases">
        <title>Three New Species of Nocardioides, Nocardioides euryhalodurans sp. nov., Nocardioides seonyuensis sp. nov. and Nocardioides eburneoflavus sp. nov. Iolated from Soil.</title>
        <authorList>
            <person name="Roh S.G."/>
            <person name="Lee C."/>
            <person name="Kim M.-K."/>
            <person name="Kim S.B."/>
        </authorList>
    </citation>
    <scope>NUCLEOTIDE SEQUENCE [LARGE SCALE GENOMIC DNA]</scope>
    <source>
        <strain evidence="2 3">MMS17-SY207-3</strain>
    </source>
</reference>
<feature type="compositionally biased region" description="Low complexity" evidence="1">
    <location>
        <begin position="249"/>
        <end position="261"/>
    </location>
</feature>
<keyword evidence="3" id="KW-1185">Reference proteome</keyword>
<evidence type="ECO:0000256" key="1">
    <source>
        <dbReference type="SAM" id="MobiDB-lite"/>
    </source>
</evidence>
<dbReference type="AlphaFoldDB" id="A0A4P7IET1"/>
<gene>
    <name evidence="2" type="ORF">EXE58_00965</name>
</gene>
<name>A0A4P7IET1_9ACTN</name>
<proteinExistence type="predicted"/>
<dbReference type="KEGG" id="nsn:EXE58_00965"/>
<evidence type="ECO:0000313" key="2">
    <source>
        <dbReference type="EMBL" id="QBX54181.1"/>
    </source>
</evidence>
<accession>A0A4P7IET1</accession>
<dbReference type="OrthoDB" id="9815339at2"/>
<sequence>MAHYDVAGELRPHVRGQVDSLAASFDRVVVCTTAPLKDSARAWLSERAELVERANYGYDFFSYKVGLDAVGDLSGFDEVVVCNDSYVFAHDNYDRIIEEMRHRPCDFWGLTAANRVAPPHPVVLHRLPPLGRHLADVPDLLGGDGADLQTTSGHPSLRDRHVSPPLRGGLRLRQLLRRDRGGSPHRARAGALVGGSPVGVPPHPDRAARVARTGQGALEPGSEPGRSRARRRASPLRQDRHPALRPLQPRRGPLAHALRAPLPRPLRRRPGLPGEDFGGLPAP</sequence>
<dbReference type="InterPro" id="IPR007739">
    <property type="entry name" value="RgpF"/>
</dbReference>
<dbReference type="EMBL" id="CP038436">
    <property type="protein sequence ID" value="QBX54181.1"/>
    <property type="molecule type" value="Genomic_DNA"/>
</dbReference>
<protein>
    <submittedName>
        <fullName evidence="2">Uncharacterized protein</fullName>
    </submittedName>
</protein>